<dbReference type="PANTHER" id="PTHR10635:SF0">
    <property type="entry name" value="COATOMER SUBUNIT BETA"/>
    <property type="match status" value="1"/>
</dbReference>
<evidence type="ECO:0000313" key="3">
    <source>
        <dbReference type="Proteomes" id="UP000094236"/>
    </source>
</evidence>
<reference evidence="3" key="1">
    <citation type="submission" date="2016-05" db="EMBL/GenBank/DDBJ databases">
        <title>Comparative genomics of biotechnologically important yeasts.</title>
        <authorList>
            <consortium name="DOE Joint Genome Institute"/>
            <person name="Riley R."/>
            <person name="Haridas S."/>
            <person name="Wolfe K.H."/>
            <person name="Lopes M.R."/>
            <person name="Hittinger C.T."/>
            <person name="Goker M."/>
            <person name="Salamov A."/>
            <person name="Wisecaver J."/>
            <person name="Long T.M."/>
            <person name="Aerts A.L."/>
            <person name="Barry K."/>
            <person name="Choi C."/>
            <person name="Clum A."/>
            <person name="Coughlan A.Y."/>
            <person name="Deshpande S."/>
            <person name="Douglass A.P."/>
            <person name="Hanson S.J."/>
            <person name="Klenk H.-P."/>
            <person name="Labutti K."/>
            <person name="Lapidus A."/>
            <person name="Lindquist E."/>
            <person name="Lipzen A."/>
            <person name="Meier-Kolthoff J.P."/>
            <person name="Ohm R.A."/>
            <person name="Otillar R.P."/>
            <person name="Pangilinan J."/>
            <person name="Peng Y."/>
            <person name="Rokas A."/>
            <person name="Rosa C.A."/>
            <person name="Scheuner C."/>
            <person name="Sibirny A.A."/>
            <person name="Slot J.C."/>
            <person name="Stielow J.B."/>
            <person name="Sun H."/>
            <person name="Kurtzman C.P."/>
            <person name="Blackwell M."/>
            <person name="Grigoriev I.V."/>
            <person name="Jeffries T.W."/>
        </authorList>
    </citation>
    <scope>NUCLEOTIDE SEQUENCE [LARGE SCALE GENOMIC DNA]</scope>
    <source>
        <strain evidence="3">NRRL Y-2460</strain>
    </source>
</reference>
<keyword evidence="3" id="KW-1185">Reference proteome</keyword>
<dbReference type="OrthoDB" id="10261439at2759"/>
<accession>A0A1E4TRC4</accession>
<feature type="non-terminal residue" evidence="2">
    <location>
        <position position="257"/>
    </location>
</feature>
<feature type="domain" description="Clathrin/coatomer adaptor adaptin-like N-terminal" evidence="1">
    <location>
        <begin position="5"/>
        <end position="255"/>
    </location>
</feature>
<organism evidence="2 3">
    <name type="scientific">Pachysolen tannophilus NRRL Y-2460</name>
    <dbReference type="NCBI Taxonomy" id="669874"/>
    <lineage>
        <taxon>Eukaryota</taxon>
        <taxon>Fungi</taxon>
        <taxon>Dikarya</taxon>
        <taxon>Ascomycota</taxon>
        <taxon>Saccharomycotina</taxon>
        <taxon>Pichiomycetes</taxon>
        <taxon>Pachysolenaceae</taxon>
        <taxon>Pachysolen</taxon>
    </lineage>
</organism>
<proteinExistence type="predicted"/>
<dbReference type="PANTHER" id="PTHR10635">
    <property type="entry name" value="COATOMER SUBUNIT BETA"/>
    <property type="match status" value="1"/>
</dbReference>
<dbReference type="SUPFAM" id="SSF48371">
    <property type="entry name" value="ARM repeat"/>
    <property type="match status" value="1"/>
</dbReference>
<evidence type="ECO:0000313" key="2">
    <source>
        <dbReference type="EMBL" id="ODV94228.1"/>
    </source>
</evidence>
<dbReference type="GO" id="GO:0006888">
    <property type="term" value="P:endoplasmic reticulum to Golgi vesicle-mediated transport"/>
    <property type="evidence" value="ECO:0007669"/>
    <property type="project" value="TreeGrafter"/>
</dbReference>
<name>A0A1E4TRC4_PACTA</name>
<gene>
    <name evidence="2" type="ORF">PACTADRAFT_19651</name>
</gene>
<dbReference type="InterPro" id="IPR016024">
    <property type="entry name" value="ARM-type_fold"/>
</dbReference>
<dbReference type="InterPro" id="IPR011989">
    <property type="entry name" value="ARM-like"/>
</dbReference>
<dbReference type="EMBL" id="KV454016">
    <property type="protein sequence ID" value="ODV94228.1"/>
    <property type="molecule type" value="Genomic_DNA"/>
</dbReference>
<dbReference type="Proteomes" id="UP000094236">
    <property type="component" value="Unassembled WGS sequence"/>
</dbReference>
<feature type="non-terminal residue" evidence="2">
    <location>
        <position position="1"/>
    </location>
</feature>
<protein>
    <recommendedName>
        <fullName evidence="1">Clathrin/coatomer adaptor adaptin-like N-terminal domain-containing protein</fullName>
    </recommendedName>
</protein>
<dbReference type="InterPro" id="IPR016460">
    <property type="entry name" value="COPB1"/>
</dbReference>
<dbReference type="STRING" id="669874.A0A1E4TRC4"/>
<dbReference type="Gene3D" id="1.25.10.10">
    <property type="entry name" value="Leucine-rich Repeat Variant"/>
    <property type="match status" value="1"/>
</dbReference>
<dbReference type="InterPro" id="IPR002553">
    <property type="entry name" value="Clathrin/coatomer_adapt-like_N"/>
</dbReference>
<dbReference type="Pfam" id="PF01602">
    <property type="entry name" value="Adaptin_N"/>
    <property type="match status" value="1"/>
</dbReference>
<dbReference type="AlphaFoldDB" id="A0A1E4TRC4"/>
<dbReference type="GO" id="GO:0006886">
    <property type="term" value="P:intracellular protein transport"/>
    <property type="evidence" value="ECO:0007669"/>
    <property type="project" value="InterPro"/>
</dbReference>
<dbReference type="GO" id="GO:0006891">
    <property type="term" value="P:intra-Golgi vesicle-mediated transport"/>
    <property type="evidence" value="ECO:0007669"/>
    <property type="project" value="TreeGrafter"/>
</dbReference>
<sequence length="257" mass="29602">PNNSSKTSVQEFRSALEKGKDEDKLDAMRRILITMLNGNLMPELLMYVIRYVMPSKDKELKKLLYFYWEICPKLEPDGKLKQEMILVCNAIQHDLQHPNEYIRGNTLRFLSKLKEPELLEPLVASARLCLEHRHAYVRKNAVFAIYSIFKVSEHLIFDAADLLVDFLAVETDSTCKRNAFVCLGSLQRESALRYIQDNLQSLATLDPLLQLSFVEFIRKDAVEHSDLRNQYLSIISDLLDTTSNTVIYEAATTLTIL</sequence>
<dbReference type="GO" id="GO:0030126">
    <property type="term" value="C:COPI vesicle coat"/>
    <property type="evidence" value="ECO:0007669"/>
    <property type="project" value="TreeGrafter"/>
</dbReference>
<evidence type="ECO:0000259" key="1">
    <source>
        <dbReference type="Pfam" id="PF01602"/>
    </source>
</evidence>